<dbReference type="InterPro" id="IPR000259">
    <property type="entry name" value="Adhesion_dom_fimbrial"/>
</dbReference>
<proteinExistence type="predicted"/>
<dbReference type="InterPro" id="IPR050263">
    <property type="entry name" value="Bact_Fimbrial_Adh_Pro"/>
</dbReference>
<evidence type="ECO:0000256" key="1">
    <source>
        <dbReference type="SAM" id="SignalP"/>
    </source>
</evidence>
<keyword evidence="1" id="KW-0732">Signal</keyword>
<dbReference type="EMBL" id="JASSOM010000002">
    <property type="protein sequence ID" value="MDK9361826.1"/>
    <property type="molecule type" value="Genomic_DNA"/>
</dbReference>
<dbReference type="GO" id="GO:0009289">
    <property type="term" value="C:pilus"/>
    <property type="evidence" value="ECO:0007669"/>
    <property type="project" value="InterPro"/>
</dbReference>
<feature type="domain" description="Fimbrial-type adhesion" evidence="2">
    <location>
        <begin position="33"/>
        <end position="184"/>
    </location>
</feature>
<evidence type="ECO:0000313" key="3">
    <source>
        <dbReference type="EMBL" id="MDK9361826.1"/>
    </source>
</evidence>
<comment type="caution">
    <text evidence="3">The sequence shown here is derived from an EMBL/GenBank/DDBJ whole genome shotgun (WGS) entry which is preliminary data.</text>
</comment>
<accession>A0AAP4CYF0</accession>
<sequence length="184" mass="19101">MSKLRMTVCAVALSMVSTYGFAVGAPVTQGTVTFTGKLIADTCSITAGDEDKQVTLPTLSIQSLDVAGKEAGTTTFDLNVEACPDTVTQVAAHFEAINSDGFDATTQNLTNSTLKADGGAENVEVRLFDKDGSTQIPVGGTGAMFDVNATTHKATMTYIGGYYATAPTTAGDVTAKVQYTLAYK</sequence>
<dbReference type="Proteomes" id="UP001223214">
    <property type="component" value="Unassembled WGS sequence"/>
</dbReference>
<dbReference type="InterPro" id="IPR036937">
    <property type="entry name" value="Adhesion_dom_fimbrial_sf"/>
</dbReference>
<dbReference type="Pfam" id="PF00419">
    <property type="entry name" value="Fimbrial"/>
    <property type="match status" value="1"/>
</dbReference>
<dbReference type="AlphaFoldDB" id="A0AAP4CYF0"/>
<feature type="chain" id="PRO_5042814523" evidence="1">
    <location>
        <begin position="23"/>
        <end position="184"/>
    </location>
</feature>
<dbReference type="SUPFAM" id="SSF49401">
    <property type="entry name" value="Bacterial adhesins"/>
    <property type="match status" value="1"/>
</dbReference>
<reference evidence="3 4" key="1">
    <citation type="submission" date="2023-06" db="EMBL/GenBank/DDBJ databases">
        <title>Identification and characterization of antibiotic-resistant Gram-negative bacteria.</title>
        <authorList>
            <person name="Cho G.-S."/>
            <person name="Lee J."/>
            <person name="Tai E."/>
            <person name="Jeong S."/>
            <person name="Kim I."/>
            <person name="Kim B.-E."/>
            <person name="Jeong M.-I."/>
            <person name="Oh K.-K."/>
            <person name="Franz C.M.A.P."/>
        </authorList>
    </citation>
    <scope>NUCLEOTIDE SEQUENCE [LARGE SCALE GENOMIC DNA]</scope>
    <source>
        <strain evidence="3 4">V106_12</strain>
    </source>
</reference>
<evidence type="ECO:0000259" key="2">
    <source>
        <dbReference type="Pfam" id="PF00419"/>
    </source>
</evidence>
<gene>
    <name evidence="3" type="ORF">QQF32_01115</name>
</gene>
<protein>
    <submittedName>
        <fullName evidence="3">Fimbrial protein</fullName>
    </submittedName>
</protein>
<name>A0AAP4CYF0_9ENTR</name>
<dbReference type="Gene3D" id="2.60.40.1090">
    <property type="entry name" value="Fimbrial-type adhesion domain"/>
    <property type="match status" value="1"/>
</dbReference>
<dbReference type="InterPro" id="IPR008966">
    <property type="entry name" value="Adhesion_dom_sf"/>
</dbReference>
<dbReference type="RefSeq" id="WP_285150444.1">
    <property type="nucleotide sequence ID" value="NZ_JASSOM010000002.1"/>
</dbReference>
<evidence type="ECO:0000313" key="4">
    <source>
        <dbReference type="Proteomes" id="UP001223214"/>
    </source>
</evidence>
<keyword evidence="4" id="KW-1185">Reference proteome</keyword>
<organism evidence="3 4">
    <name type="scientific">Lelliottia wanjuensis</name>
    <dbReference type="NCBI Taxonomy" id="3050585"/>
    <lineage>
        <taxon>Bacteria</taxon>
        <taxon>Pseudomonadati</taxon>
        <taxon>Pseudomonadota</taxon>
        <taxon>Gammaproteobacteria</taxon>
        <taxon>Enterobacterales</taxon>
        <taxon>Enterobacteriaceae</taxon>
        <taxon>Lelliottia</taxon>
    </lineage>
</organism>
<dbReference type="GO" id="GO:0043709">
    <property type="term" value="P:cell adhesion involved in single-species biofilm formation"/>
    <property type="evidence" value="ECO:0007669"/>
    <property type="project" value="TreeGrafter"/>
</dbReference>
<dbReference type="PANTHER" id="PTHR33420:SF10">
    <property type="entry name" value="FIMBRIAE MAJOR SUBUNIT"/>
    <property type="match status" value="1"/>
</dbReference>
<feature type="signal peptide" evidence="1">
    <location>
        <begin position="1"/>
        <end position="22"/>
    </location>
</feature>
<dbReference type="PANTHER" id="PTHR33420">
    <property type="entry name" value="FIMBRIAL SUBUNIT ELFA-RELATED"/>
    <property type="match status" value="1"/>
</dbReference>